<dbReference type="OrthoDB" id="2886707at2"/>
<proteinExistence type="predicted"/>
<dbReference type="EMBL" id="PDOF01000002">
    <property type="protein sequence ID" value="PYZ96780.1"/>
    <property type="molecule type" value="Genomic_DNA"/>
</dbReference>
<evidence type="ECO:0000313" key="2">
    <source>
        <dbReference type="EMBL" id="PYZ96780.1"/>
    </source>
</evidence>
<keyword evidence="3" id="KW-1185">Reference proteome</keyword>
<feature type="transmembrane region" description="Helical" evidence="1">
    <location>
        <begin position="38"/>
        <end position="60"/>
    </location>
</feature>
<reference evidence="2 3" key="1">
    <citation type="submission" date="2017-10" db="EMBL/GenBank/DDBJ databases">
        <title>Bacillus sp. nov., a halophilic bacterium isolated from a Yangshapao Lake.</title>
        <authorList>
            <person name="Wang H."/>
        </authorList>
    </citation>
    <scope>NUCLEOTIDE SEQUENCE [LARGE SCALE GENOMIC DNA]</scope>
    <source>
        <strain evidence="2 3">YSP-3</strain>
    </source>
</reference>
<dbReference type="RefSeq" id="WP_110520718.1">
    <property type="nucleotide sequence ID" value="NZ_PDOF01000002.1"/>
</dbReference>
<evidence type="ECO:0000313" key="3">
    <source>
        <dbReference type="Proteomes" id="UP000248066"/>
    </source>
</evidence>
<organism evidence="2 3">
    <name type="scientific">Alteribacter lacisalsi</name>
    <dbReference type="NCBI Taxonomy" id="2045244"/>
    <lineage>
        <taxon>Bacteria</taxon>
        <taxon>Bacillati</taxon>
        <taxon>Bacillota</taxon>
        <taxon>Bacilli</taxon>
        <taxon>Bacillales</taxon>
        <taxon>Bacillaceae</taxon>
        <taxon>Alteribacter</taxon>
    </lineage>
</organism>
<evidence type="ECO:0000256" key="1">
    <source>
        <dbReference type="SAM" id="Phobius"/>
    </source>
</evidence>
<name>A0A2W0H9N1_9BACI</name>
<keyword evidence="1" id="KW-0812">Transmembrane</keyword>
<gene>
    <name evidence="2" type="ORF">CR205_13930</name>
</gene>
<accession>A0A2W0H9N1</accession>
<protein>
    <submittedName>
        <fullName evidence="2">Uncharacterized protein</fullName>
    </submittedName>
</protein>
<keyword evidence="1" id="KW-1133">Transmembrane helix</keyword>
<sequence length="93" mass="10400">MLARSLPVWFWLSIILFVTFQWLMIPVISFAGAGPGGILLGVMVVTLFVWPVYVTAVLVALRKLEGFETQRLIVSTVFLLIPPFTFIPVYTAV</sequence>
<dbReference type="Proteomes" id="UP000248066">
    <property type="component" value="Unassembled WGS sequence"/>
</dbReference>
<feature type="transmembrane region" description="Helical" evidence="1">
    <location>
        <begin position="72"/>
        <end position="91"/>
    </location>
</feature>
<comment type="caution">
    <text evidence="2">The sequence shown here is derived from an EMBL/GenBank/DDBJ whole genome shotgun (WGS) entry which is preliminary data.</text>
</comment>
<dbReference type="AlphaFoldDB" id="A0A2W0H9N1"/>
<feature type="transmembrane region" description="Helical" evidence="1">
    <location>
        <begin position="9"/>
        <end position="32"/>
    </location>
</feature>
<keyword evidence="1" id="KW-0472">Membrane</keyword>